<proteinExistence type="predicted"/>
<dbReference type="RefSeq" id="WP_092863257.1">
    <property type="nucleotide sequence ID" value="NZ_FPCH01000001.1"/>
</dbReference>
<evidence type="ECO:0000313" key="1">
    <source>
        <dbReference type="EMBL" id="SFV26072.1"/>
    </source>
</evidence>
<sequence>MADDKTKKGKQDRTRIAMSEPYEVQYWKKKFGVTGQGLAGAIRAVGSNNVEKVGAYLKAKRK</sequence>
<dbReference type="EMBL" id="FPCH01000001">
    <property type="protein sequence ID" value="SFV26072.1"/>
    <property type="molecule type" value="Genomic_DNA"/>
</dbReference>
<dbReference type="AlphaFoldDB" id="A0A1I7MUI6"/>
<dbReference type="OrthoDB" id="8087200at2"/>
<protein>
    <recommendedName>
        <fullName evidence="3">DUF3606 domain-containing protein</fullName>
    </recommendedName>
</protein>
<name>A0A1I7MUI6_9HYPH</name>
<reference evidence="2" key="1">
    <citation type="submission" date="2016-10" db="EMBL/GenBank/DDBJ databases">
        <authorList>
            <person name="Varghese N."/>
            <person name="Submissions S."/>
        </authorList>
    </citation>
    <scope>NUCLEOTIDE SEQUENCE [LARGE SCALE GENOMIC DNA]</scope>
    <source>
        <strain evidence="2">DSM 1565</strain>
    </source>
</reference>
<accession>A0A1I7MUI6</accession>
<evidence type="ECO:0008006" key="3">
    <source>
        <dbReference type="Google" id="ProtNLM"/>
    </source>
</evidence>
<dbReference type="Proteomes" id="UP000199423">
    <property type="component" value="Unassembled WGS sequence"/>
</dbReference>
<dbReference type="Pfam" id="PF12244">
    <property type="entry name" value="DUF3606"/>
    <property type="match status" value="1"/>
</dbReference>
<dbReference type="InterPro" id="IPR022037">
    <property type="entry name" value="DUF3606"/>
</dbReference>
<organism evidence="1 2">
    <name type="scientific">Hyphomicrobium facile</name>
    <dbReference type="NCBI Taxonomy" id="51670"/>
    <lineage>
        <taxon>Bacteria</taxon>
        <taxon>Pseudomonadati</taxon>
        <taxon>Pseudomonadota</taxon>
        <taxon>Alphaproteobacteria</taxon>
        <taxon>Hyphomicrobiales</taxon>
        <taxon>Hyphomicrobiaceae</taxon>
        <taxon>Hyphomicrobium</taxon>
    </lineage>
</organism>
<evidence type="ECO:0000313" key="2">
    <source>
        <dbReference type="Proteomes" id="UP000199423"/>
    </source>
</evidence>
<keyword evidence="2" id="KW-1185">Reference proteome</keyword>
<gene>
    <name evidence="1" type="ORF">SAMN04488557_0313</name>
</gene>